<evidence type="ECO:0000313" key="4">
    <source>
        <dbReference type="EMBL" id="MZH56978.1"/>
    </source>
</evidence>
<evidence type="ECO:0000313" key="6">
    <source>
        <dbReference type="Proteomes" id="UP000030008"/>
    </source>
</evidence>
<sequence length="126" mass="14722">MKRYAIIGCLWFLMASAMIHGNARAEIDYEIRYDSNTKQTYELKQKIQDIYSELVRGVHKESYILMVLHNKELFAYRKDLQADWKQNQLVITEGDGKGDTITGTLRTESVCVPEVQPRSLFQEIFQ</sequence>
<evidence type="ECO:0000313" key="2">
    <source>
        <dbReference type="EMBL" id="KGJ51667.1"/>
    </source>
</evidence>
<dbReference type="Proteomes" id="UP000030008">
    <property type="component" value="Unassembled WGS sequence"/>
</dbReference>
<dbReference type="RefSeq" id="WP_002606777.1">
    <property type="nucleotide sequence ID" value="NZ_AP025565.1"/>
</dbReference>
<evidence type="ECO:0000256" key="1">
    <source>
        <dbReference type="SAM" id="SignalP"/>
    </source>
</evidence>
<dbReference type="Proteomes" id="UP001203972">
    <property type="component" value="Unassembled WGS sequence"/>
</dbReference>
<accession>A0A099I325</accession>
<name>A0A099I325_CLOIN</name>
<feature type="chain" id="PRO_5043118510" evidence="1">
    <location>
        <begin position="26"/>
        <end position="126"/>
    </location>
</feature>
<evidence type="ECO:0000313" key="3">
    <source>
        <dbReference type="EMBL" id="MCR0232737.1"/>
    </source>
</evidence>
<feature type="signal peptide" evidence="1">
    <location>
        <begin position="1"/>
        <end position="25"/>
    </location>
</feature>
<protein>
    <submittedName>
        <fullName evidence="2">Multidrug transporter</fullName>
    </submittedName>
</protein>
<dbReference type="EMBL" id="CP048838">
    <property type="protein sequence ID" value="QJA00992.1"/>
    <property type="molecule type" value="Genomic_DNA"/>
</dbReference>
<dbReference type="Proteomes" id="UP000503330">
    <property type="component" value="Chromosome"/>
</dbReference>
<reference evidence="4" key="2">
    <citation type="journal article" date="2019" name="Nat. Med.">
        <title>A library of human gut bacterial isolates paired with longitudinal multiomics data enables mechanistic microbiome research.</title>
        <authorList>
            <person name="Poyet M."/>
            <person name="Groussin M."/>
            <person name="Gibbons S.M."/>
            <person name="Avila-Pacheco J."/>
            <person name="Jiang X."/>
            <person name="Kearney S.M."/>
            <person name="Perrotta A.R."/>
            <person name="Berdy B."/>
            <person name="Zhao S."/>
            <person name="Lieberman T.D."/>
            <person name="Swanson P.K."/>
            <person name="Smith M."/>
            <person name="Roesemann S."/>
            <person name="Alexander J.E."/>
            <person name="Rich S.A."/>
            <person name="Livny J."/>
            <person name="Vlamakis H."/>
            <person name="Clish C."/>
            <person name="Bullock K."/>
            <person name="Deik A."/>
            <person name="Scott J."/>
            <person name="Pierce K.A."/>
            <person name="Xavier R.J."/>
            <person name="Alm E.J."/>
        </authorList>
    </citation>
    <scope>NUCLEOTIDE SEQUENCE</scope>
    <source>
        <strain evidence="4">BIOML-A12</strain>
    </source>
</reference>
<dbReference type="Proteomes" id="UP000604383">
    <property type="component" value="Unassembled WGS sequence"/>
</dbReference>
<organism evidence="2 6">
    <name type="scientific">Clostridium innocuum</name>
    <dbReference type="NCBI Taxonomy" id="1522"/>
    <lineage>
        <taxon>Bacteria</taxon>
        <taxon>Bacillati</taxon>
        <taxon>Bacillota</taxon>
        <taxon>Clostridia</taxon>
        <taxon>Eubacteriales</taxon>
        <taxon>Clostridiaceae</taxon>
        <taxon>Clostridium</taxon>
    </lineage>
</organism>
<reference evidence="2 6" key="1">
    <citation type="submission" date="2014-08" db="EMBL/GenBank/DDBJ databases">
        <title>Clostridium innocuum, an unnegligible vancomycin-resistant pathogen causing extra-intestinal infections.</title>
        <authorList>
            <person name="Feng Y."/>
            <person name="Chiu C.-H."/>
        </authorList>
    </citation>
    <scope>NUCLEOTIDE SEQUENCE [LARGE SCALE GENOMIC DNA]</scope>
    <source>
        <strain evidence="2 6">AN88</strain>
    </source>
</reference>
<dbReference type="EMBL" id="WWTN01000027">
    <property type="protein sequence ID" value="MZH56978.1"/>
    <property type="molecule type" value="Genomic_DNA"/>
</dbReference>
<dbReference type="GeneID" id="61923973"/>
<dbReference type="AlphaFoldDB" id="A0A099I325"/>
<proteinExistence type="predicted"/>
<reference evidence="5 7" key="3">
    <citation type="submission" date="2020-02" db="EMBL/GenBank/DDBJ databases">
        <authorList>
            <person name="Kociolek L.K."/>
            <person name="Ozer E.A."/>
        </authorList>
    </citation>
    <scope>NUCLEOTIDE SEQUENCE [LARGE SCALE GENOMIC DNA]</scope>
    <source>
        <strain evidence="5 7">ATCC 14501</strain>
    </source>
</reference>
<gene>
    <name evidence="2" type="ORF">CIAN88_19440</name>
    <name evidence="5" type="ORF">G4D54_00510</name>
    <name evidence="4" type="ORF">GT664_14790</name>
    <name evidence="3" type="ORF">MKC95_08145</name>
</gene>
<keyword evidence="1" id="KW-0732">Signal</keyword>
<dbReference type="EMBL" id="JAKTMA010000012">
    <property type="protein sequence ID" value="MCR0232737.1"/>
    <property type="molecule type" value="Genomic_DNA"/>
</dbReference>
<reference evidence="3" key="4">
    <citation type="journal article" date="2022" name="Clin. Infect. Dis.">
        <title>Association between Clostridium innocuum and antibiotic-associated diarrhea in adults and children: A cross-sectional study and comparative genomics analysis.</title>
        <authorList>
            <person name="Cherny K.E."/>
            <person name="Muscat E.B."/>
            <person name="Balaji A."/>
            <person name="Mukherjee J."/>
            <person name="Ozer E.A."/>
            <person name="Angarone M.P."/>
            <person name="Hauser A.R."/>
            <person name="Sichel J.S."/>
            <person name="Amponsah E."/>
            <person name="Kociolek L.K."/>
        </authorList>
    </citation>
    <scope>NUCLEOTIDE SEQUENCE</scope>
    <source>
        <strain evidence="3">NU1-AC-029v</strain>
    </source>
</reference>
<evidence type="ECO:0000313" key="7">
    <source>
        <dbReference type="Proteomes" id="UP000503330"/>
    </source>
</evidence>
<dbReference type="EMBL" id="JQIF01000104">
    <property type="protein sequence ID" value="KGJ51667.1"/>
    <property type="molecule type" value="Genomic_DNA"/>
</dbReference>
<evidence type="ECO:0000313" key="5">
    <source>
        <dbReference type="EMBL" id="QJA00992.1"/>
    </source>
</evidence>